<dbReference type="OrthoDB" id="5688154at2"/>
<gene>
    <name evidence="1" type="ORF">SAMN06295900_10561</name>
</gene>
<dbReference type="EMBL" id="FXAH01000005">
    <property type="protein sequence ID" value="SMF29503.1"/>
    <property type="molecule type" value="Genomic_DNA"/>
</dbReference>
<keyword evidence="2" id="KW-1185">Reference proteome</keyword>
<dbReference type="RefSeq" id="WP_085227330.1">
    <property type="nucleotide sequence ID" value="NZ_BSQD01000004.1"/>
</dbReference>
<dbReference type="Proteomes" id="UP000192911">
    <property type="component" value="Unassembled WGS sequence"/>
</dbReference>
<evidence type="ECO:0000313" key="2">
    <source>
        <dbReference type="Proteomes" id="UP000192911"/>
    </source>
</evidence>
<evidence type="ECO:0000313" key="1">
    <source>
        <dbReference type="EMBL" id="SMF29503.1"/>
    </source>
</evidence>
<dbReference type="STRING" id="28094.SAMN06295900_10561"/>
<reference evidence="2" key="1">
    <citation type="submission" date="2017-04" db="EMBL/GenBank/DDBJ databases">
        <authorList>
            <person name="Varghese N."/>
            <person name="Submissions S."/>
        </authorList>
    </citation>
    <scope>NUCLEOTIDE SEQUENCE [LARGE SCALE GENOMIC DNA]</scope>
    <source>
        <strain evidence="2">Ballard 720</strain>
    </source>
</reference>
<dbReference type="AlphaFoldDB" id="A0A1X7E8F4"/>
<sequence length="75" mass="8496">MKYIKKSAIVEAIRYDQPGRHPLVDAFEGGWRIPTPDGWRSVDLGDWIVTDSSGVSWPMSDAMFMQMYEPCEAGD</sequence>
<proteinExistence type="predicted"/>
<organism evidence="1 2">
    <name type="scientific">Trinickia caryophylli</name>
    <name type="common">Paraburkholderia caryophylli</name>
    <dbReference type="NCBI Taxonomy" id="28094"/>
    <lineage>
        <taxon>Bacteria</taxon>
        <taxon>Pseudomonadati</taxon>
        <taxon>Pseudomonadota</taxon>
        <taxon>Betaproteobacteria</taxon>
        <taxon>Burkholderiales</taxon>
        <taxon>Burkholderiaceae</taxon>
        <taxon>Trinickia</taxon>
    </lineage>
</organism>
<protein>
    <submittedName>
        <fullName evidence="1">Uncharacterized protein</fullName>
    </submittedName>
</protein>
<name>A0A1X7E8F4_TRICW</name>
<dbReference type="GeneID" id="95553855"/>
<accession>A0A1X7E8F4</accession>